<proteinExistence type="inferred from homology"/>
<keyword evidence="3 8" id="KW-0812">Transmembrane</keyword>
<gene>
    <name evidence="10" type="ORF">g.14801</name>
</gene>
<protein>
    <recommendedName>
        <fullName evidence="9">Resistance to inhibitors of cholinesterase protein 3 N-terminal domain-containing protein</fullName>
    </recommendedName>
</protein>
<evidence type="ECO:0000259" key="9">
    <source>
        <dbReference type="Pfam" id="PF15361"/>
    </source>
</evidence>
<dbReference type="AlphaFoldDB" id="A0A1B6CNR2"/>
<dbReference type="InterPro" id="IPR032763">
    <property type="entry name" value="RIC3_N"/>
</dbReference>
<accession>A0A1B6CNR2</accession>
<evidence type="ECO:0000256" key="8">
    <source>
        <dbReference type="SAM" id="Phobius"/>
    </source>
</evidence>
<reference evidence="10" key="1">
    <citation type="submission" date="2015-12" db="EMBL/GenBank/DDBJ databases">
        <title>De novo transcriptome assembly of four potential Pierce s Disease insect vectors from Arizona vineyards.</title>
        <authorList>
            <person name="Tassone E.E."/>
        </authorList>
    </citation>
    <scope>NUCLEOTIDE SEQUENCE</scope>
</reference>
<feature type="region of interest" description="Disordered" evidence="7">
    <location>
        <begin position="440"/>
        <end position="460"/>
    </location>
</feature>
<dbReference type="GO" id="GO:0043005">
    <property type="term" value="C:neuron projection"/>
    <property type="evidence" value="ECO:0007669"/>
    <property type="project" value="TreeGrafter"/>
</dbReference>
<dbReference type="GO" id="GO:0005789">
    <property type="term" value="C:endoplasmic reticulum membrane"/>
    <property type="evidence" value="ECO:0007669"/>
    <property type="project" value="UniProtKB-SubCell"/>
</dbReference>
<comment type="similarity">
    <text evidence="2">Belongs to the ric-3 family.</text>
</comment>
<feature type="transmembrane region" description="Helical" evidence="8">
    <location>
        <begin position="243"/>
        <end position="265"/>
    </location>
</feature>
<evidence type="ECO:0000256" key="2">
    <source>
        <dbReference type="ARBA" id="ARBA00008538"/>
    </source>
</evidence>
<feature type="region of interest" description="Disordered" evidence="7">
    <location>
        <begin position="484"/>
        <end position="613"/>
    </location>
</feature>
<evidence type="ECO:0000256" key="1">
    <source>
        <dbReference type="ARBA" id="ARBA00004586"/>
    </source>
</evidence>
<feature type="domain" description="Resistance to inhibitors of cholinesterase protein 3 N-terminal" evidence="9">
    <location>
        <begin position="200"/>
        <end position="341"/>
    </location>
</feature>
<dbReference type="Pfam" id="PF15361">
    <property type="entry name" value="RIC3"/>
    <property type="match status" value="1"/>
</dbReference>
<feature type="compositionally biased region" description="Polar residues" evidence="7">
    <location>
        <begin position="600"/>
        <end position="613"/>
    </location>
</feature>
<name>A0A1B6CNR2_9HEMI</name>
<evidence type="ECO:0000313" key="10">
    <source>
        <dbReference type="EMBL" id="JAS15147.1"/>
    </source>
</evidence>
<organism evidence="10">
    <name type="scientific">Clastoptera arizonana</name>
    <name type="common">Arizona spittle bug</name>
    <dbReference type="NCBI Taxonomy" id="38151"/>
    <lineage>
        <taxon>Eukaryota</taxon>
        <taxon>Metazoa</taxon>
        <taxon>Ecdysozoa</taxon>
        <taxon>Arthropoda</taxon>
        <taxon>Hexapoda</taxon>
        <taxon>Insecta</taxon>
        <taxon>Pterygota</taxon>
        <taxon>Neoptera</taxon>
        <taxon>Paraneoptera</taxon>
        <taxon>Hemiptera</taxon>
        <taxon>Auchenorrhyncha</taxon>
        <taxon>Cercopoidea</taxon>
        <taxon>Clastopteridae</taxon>
        <taxon>Clastoptera</taxon>
    </lineage>
</organism>
<dbReference type="PANTHER" id="PTHR21723">
    <property type="entry name" value="RESISTANCE TO INHIBITORS OF CHOLINESTERASE PROTEIN 3 RIC3"/>
    <property type="match status" value="1"/>
</dbReference>
<feature type="transmembrane region" description="Helical" evidence="8">
    <location>
        <begin position="12"/>
        <end position="33"/>
    </location>
</feature>
<dbReference type="EMBL" id="GEDC01022151">
    <property type="protein sequence ID" value="JAS15147.1"/>
    <property type="molecule type" value="Transcribed_RNA"/>
</dbReference>
<evidence type="ECO:0000256" key="3">
    <source>
        <dbReference type="ARBA" id="ARBA00022692"/>
    </source>
</evidence>
<feature type="compositionally biased region" description="Acidic residues" evidence="7">
    <location>
        <begin position="552"/>
        <end position="563"/>
    </location>
</feature>
<feature type="compositionally biased region" description="Acidic residues" evidence="7">
    <location>
        <begin position="484"/>
        <end position="523"/>
    </location>
</feature>
<feature type="compositionally biased region" description="Low complexity" evidence="7">
    <location>
        <begin position="440"/>
        <end position="451"/>
    </location>
</feature>
<keyword evidence="4" id="KW-0256">Endoplasmic reticulum</keyword>
<dbReference type="GO" id="GO:0043025">
    <property type="term" value="C:neuronal cell body"/>
    <property type="evidence" value="ECO:0007669"/>
    <property type="project" value="TreeGrafter"/>
</dbReference>
<keyword evidence="5 8" id="KW-1133">Transmembrane helix</keyword>
<feature type="compositionally biased region" description="Acidic residues" evidence="7">
    <location>
        <begin position="570"/>
        <end position="596"/>
    </location>
</feature>
<dbReference type="GO" id="GO:0045202">
    <property type="term" value="C:synapse"/>
    <property type="evidence" value="ECO:0007669"/>
    <property type="project" value="GOC"/>
</dbReference>
<feature type="region of interest" description="Disordered" evidence="7">
    <location>
        <begin position="345"/>
        <end position="367"/>
    </location>
</feature>
<comment type="subcellular location">
    <subcellularLocation>
        <location evidence="1">Endoplasmic reticulum membrane</location>
    </subcellularLocation>
</comment>
<feature type="compositionally biased region" description="Basic and acidic residues" evidence="7">
    <location>
        <begin position="348"/>
        <end position="367"/>
    </location>
</feature>
<evidence type="ECO:0000256" key="5">
    <source>
        <dbReference type="ARBA" id="ARBA00022989"/>
    </source>
</evidence>
<dbReference type="InterPro" id="IPR026160">
    <property type="entry name" value="Ric3"/>
</dbReference>
<dbReference type="PANTHER" id="PTHR21723:SF3">
    <property type="entry name" value="PROTEIN RIC-3"/>
    <property type="match status" value="1"/>
</dbReference>
<evidence type="ECO:0000256" key="4">
    <source>
        <dbReference type="ARBA" id="ARBA00022824"/>
    </source>
</evidence>
<evidence type="ECO:0000256" key="7">
    <source>
        <dbReference type="SAM" id="MobiDB-lite"/>
    </source>
</evidence>
<evidence type="ECO:0000256" key="6">
    <source>
        <dbReference type="ARBA" id="ARBA00023136"/>
    </source>
</evidence>
<dbReference type="GO" id="GO:0034394">
    <property type="term" value="P:protein localization to cell surface"/>
    <property type="evidence" value="ECO:0007669"/>
    <property type="project" value="TreeGrafter"/>
</dbReference>
<feature type="region of interest" description="Disordered" evidence="7">
    <location>
        <begin position="396"/>
        <end position="424"/>
    </location>
</feature>
<dbReference type="GO" id="GO:0007271">
    <property type="term" value="P:synaptic transmission, cholinergic"/>
    <property type="evidence" value="ECO:0007669"/>
    <property type="project" value="TreeGrafter"/>
</dbReference>
<sequence>MATEFGTGKSVFILAIVLGCFAVLWPKIFYPMLQDTVTVKPNIMSSQDCCDVIFDKDLNAIKVMLEVCEKILLRSQNDYDKNFILAFQKGKLNKEIINRCKNEVLSKCDIDITSFLLDKVHLGKTYKQILDEIRSLNSSLCLKQNFGVAPGLIGAPRRMRIWAYSASKHIRQERPSHLHPDTMHPALREKGRAITIPPEHIIPKVQEREAPSKPMPPMPGMRPPMGGAGHVVPAPKGSGTMGIVMPLYTIGIVIFFMYTMMKLIFKKSEESSGYKNLEPDPEFRRVVFNDMNYGRSNIIQNTPKQNEDNKLGWKEGSARDLELDQLRRRLQETEKAMERIVAQMGSVPHKEKPSPIKDSESDLKDSIEDSETKKIMEKGEEEKCAKVQVVGMEMTESIEGGQRWSRPPTPLSRGATPIPPQQNQEPQHIFLEGSLPSQSQLLVSQSETQTLPPNDDDDSSVILAGKVTLSLIGLDAGLKADIEEQVISDYDEEEEEEEDEVGDEEVSDDDAEVEDGVNGDEDPTTNYTTASVIGPDETAAEFSLADALAQDVADEENEIEYDEGIVNGQEDSEEEEEEEEGEEEEEEEEEEEDEQEEQRQPQIDQQLSSQHQR</sequence>
<keyword evidence="6 8" id="KW-0472">Membrane</keyword>